<dbReference type="EMBL" id="CP058708">
    <property type="protein sequence ID" value="QLH48348.1"/>
    <property type="molecule type" value="Genomic_DNA"/>
</dbReference>
<reference evidence="1 2" key="1">
    <citation type="journal article" date="2019" name="Microbiome">
        <title>Annotated bacterial chromosomes from frame-shift-corrected long-read metagenomic data.</title>
        <authorList>
            <person name="Arumugam K."/>
            <person name="Bagci C."/>
            <person name="Bessarab I."/>
            <person name="Beier S."/>
            <person name="Buchfink B."/>
            <person name="Gorska A."/>
            <person name="Qiu G."/>
            <person name="Huson D.H."/>
            <person name="Williams R.B.H."/>
        </authorList>
    </citation>
    <scope>NUCLEOTIDE SEQUENCE [LARGE SCALE GENOMIC DNA]</scope>
    <source>
        <strain evidence="1">SSA1</strain>
    </source>
</reference>
<protein>
    <recommendedName>
        <fullName evidence="3">VWA domain-containing protein</fullName>
    </recommendedName>
</protein>
<gene>
    <name evidence="1" type="ORF">HWD57_14655</name>
</gene>
<dbReference type="Proteomes" id="UP000509684">
    <property type="component" value="Chromosome"/>
</dbReference>
<accession>A0A7D5NAC0</accession>
<evidence type="ECO:0008006" key="3">
    <source>
        <dbReference type="Google" id="ProtNLM"/>
    </source>
</evidence>
<evidence type="ECO:0000313" key="2">
    <source>
        <dbReference type="Proteomes" id="UP000509684"/>
    </source>
</evidence>
<evidence type="ECO:0000313" key="1">
    <source>
        <dbReference type="EMBL" id="QLH48348.1"/>
    </source>
</evidence>
<name>A0A7D5NAC0_9PROT</name>
<sequence length="130" mass="14572">MQRSRPTRRRHSLSLVLTDGQPSDIDVSDERLPITDAHQAVGELDRQGIFSYFISLDAQAAAYVNVKQPGFRAQKSIADNDVAMPRKEHGRIAQMPRSSTTPGASNFGWRADRAFECFMIRGGYQSCNDR</sequence>
<proteinExistence type="predicted"/>
<dbReference type="AlphaFoldDB" id="A0A7D5NAC0"/>
<organism evidence="1 2">
    <name type="scientific">Candidatus Accumulibacter cognatus</name>
    <dbReference type="NCBI Taxonomy" id="2954383"/>
    <lineage>
        <taxon>Bacteria</taxon>
        <taxon>Pseudomonadati</taxon>
        <taxon>Pseudomonadota</taxon>
        <taxon>Betaproteobacteria</taxon>
        <taxon>Candidatus Accumulibacter</taxon>
    </lineage>
</organism>
<dbReference type="KEGG" id="acog:HWD57_14655"/>